<proteinExistence type="predicted"/>
<evidence type="ECO:0000313" key="1">
    <source>
        <dbReference type="EMBL" id="QDU87071.1"/>
    </source>
</evidence>
<protein>
    <recommendedName>
        <fullName evidence="3">YcfA-like protein</fullName>
    </recommendedName>
</protein>
<dbReference type="Proteomes" id="UP000317429">
    <property type="component" value="Chromosome"/>
</dbReference>
<keyword evidence="2" id="KW-1185">Reference proteome</keyword>
<organism evidence="1 2">
    <name type="scientific">Pirellulimonas nuda</name>
    <dbReference type="NCBI Taxonomy" id="2528009"/>
    <lineage>
        <taxon>Bacteria</taxon>
        <taxon>Pseudomonadati</taxon>
        <taxon>Planctomycetota</taxon>
        <taxon>Planctomycetia</taxon>
        <taxon>Pirellulales</taxon>
        <taxon>Lacipirellulaceae</taxon>
        <taxon>Pirellulimonas</taxon>
    </lineage>
</organism>
<evidence type="ECO:0008006" key="3">
    <source>
        <dbReference type="Google" id="ProtNLM"/>
    </source>
</evidence>
<accession>A0A518D6J6</accession>
<dbReference type="EMBL" id="CP036291">
    <property type="protein sequence ID" value="QDU87071.1"/>
    <property type="molecule type" value="Genomic_DNA"/>
</dbReference>
<dbReference type="OrthoDB" id="129814at2"/>
<name>A0A518D6J6_9BACT</name>
<gene>
    <name evidence="1" type="ORF">Pla175_04260</name>
</gene>
<dbReference type="AlphaFoldDB" id="A0A518D6J6"/>
<sequence length="65" mass="7250">MGKIAKVLDAVLRGSSDSNIRFADLCALLLHLGFQERIRGDHHIFTRHGVEQFVNIQPRAGKAKP</sequence>
<reference evidence="1 2" key="1">
    <citation type="submission" date="2019-02" db="EMBL/GenBank/DDBJ databases">
        <title>Deep-cultivation of Planctomycetes and their phenomic and genomic characterization uncovers novel biology.</title>
        <authorList>
            <person name="Wiegand S."/>
            <person name="Jogler M."/>
            <person name="Boedeker C."/>
            <person name="Pinto D."/>
            <person name="Vollmers J."/>
            <person name="Rivas-Marin E."/>
            <person name="Kohn T."/>
            <person name="Peeters S.H."/>
            <person name="Heuer A."/>
            <person name="Rast P."/>
            <person name="Oberbeckmann S."/>
            <person name="Bunk B."/>
            <person name="Jeske O."/>
            <person name="Meyerdierks A."/>
            <person name="Storesund J.E."/>
            <person name="Kallscheuer N."/>
            <person name="Luecker S."/>
            <person name="Lage O.M."/>
            <person name="Pohl T."/>
            <person name="Merkel B.J."/>
            <person name="Hornburger P."/>
            <person name="Mueller R.-W."/>
            <person name="Bruemmer F."/>
            <person name="Labrenz M."/>
            <person name="Spormann A.M."/>
            <person name="Op den Camp H."/>
            <person name="Overmann J."/>
            <person name="Amann R."/>
            <person name="Jetten M.S.M."/>
            <person name="Mascher T."/>
            <person name="Medema M.H."/>
            <person name="Devos D.P."/>
            <person name="Kaster A.-K."/>
            <person name="Ovreas L."/>
            <person name="Rohde M."/>
            <person name="Galperin M.Y."/>
            <person name="Jogler C."/>
        </authorList>
    </citation>
    <scope>NUCLEOTIDE SEQUENCE [LARGE SCALE GENOMIC DNA]</scope>
    <source>
        <strain evidence="1 2">Pla175</strain>
    </source>
</reference>
<evidence type="ECO:0000313" key="2">
    <source>
        <dbReference type="Proteomes" id="UP000317429"/>
    </source>
</evidence>
<dbReference type="RefSeq" id="WP_145280881.1">
    <property type="nucleotide sequence ID" value="NZ_CP036291.1"/>
</dbReference>
<dbReference type="KEGG" id="pnd:Pla175_04260"/>